<proteinExistence type="predicted"/>
<dbReference type="Proteomes" id="UP000255460">
    <property type="component" value="Unassembled WGS sequence"/>
</dbReference>
<evidence type="ECO:0000313" key="2">
    <source>
        <dbReference type="Proteomes" id="UP000255460"/>
    </source>
</evidence>
<evidence type="ECO:0000313" key="1">
    <source>
        <dbReference type="EMBL" id="STE87066.1"/>
    </source>
</evidence>
<dbReference type="EMBL" id="UFZQ01000001">
    <property type="protein sequence ID" value="STE87066.1"/>
    <property type="molecule type" value="Genomic_DNA"/>
</dbReference>
<reference evidence="1 2" key="1">
    <citation type="submission" date="2018-06" db="EMBL/GenBank/DDBJ databases">
        <authorList>
            <consortium name="Pathogen Informatics"/>
            <person name="Doyle S."/>
        </authorList>
    </citation>
    <scope>NUCLEOTIDE SEQUENCE [LARGE SCALE GENOMIC DNA]</scope>
    <source>
        <strain evidence="1 2">NCTC10418</strain>
    </source>
</reference>
<organism evidence="1 2">
    <name type="scientific">Escherichia coli</name>
    <dbReference type="NCBI Taxonomy" id="562"/>
    <lineage>
        <taxon>Bacteria</taxon>
        <taxon>Pseudomonadati</taxon>
        <taxon>Pseudomonadota</taxon>
        <taxon>Gammaproteobacteria</taxon>
        <taxon>Enterobacterales</taxon>
        <taxon>Enterobacteriaceae</taxon>
        <taxon>Escherichia</taxon>
    </lineage>
</organism>
<name>A0A376KXY9_ECOLX</name>
<accession>A0A376KXY9</accession>
<sequence length="145" mass="16715">MQHRTKDLFLQFGKVIQFDQRRGDKGAALPFTGIFAVFPHRLEHRTAFATHGLNMALNIGFRFAINHRTDIGGQATRITHPAFGHCAAQHFQRVVGNLILQAQHAQRRTTLTRTVERRGQYIHDDLFGPVLKNRQSSRSCRRFQR</sequence>
<protein>
    <submittedName>
        <fullName evidence="1">Uncharacterized protein</fullName>
    </submittedName>
</protein>
<gene>
    <name evidence="1" type="ORF">NCTC10418_04725</name>
</gene>
<dbReference type="AlphaFoldDB" id="A0A376KXY9"/>